<comment type="caution">
    <text evidence="2">The sequence shown here is derived from an EMBL/GenBank/DDBJ whole genome shotgun (WGS) entry which is preliminary data.</text>
</comment>
<dbReference type="RefSeq" id="XP_043121161.1">
    <property type="nucleotide sequence ID" value="XM_043265226.1"/>
</dbReference>
<evidence type="ECO:0000256" key="1">
    <source>
        <dbReference type="SAM" id="SignalP"/>
    </source>
</evidence>
<dbReference type="OrthoDB" id="5238343at2759"/>
<keyword evidence="1" id="KW-0732">Signal</keyword>
<sequence length="77" mass="8066">MKATTVILALINTALVLAAPASELNSTAARGDSGCYAYSDPDCGVTGKSYLFNLATNNCQPPWSYIGPKSSLPGWHC</sequence>
<organism evidence="2 3">
    <name type="scientific">Aspergillus viridinutans</name>
    <dbReference type="NCBI Taxonomy" id="75553"/>
    <lineage>
        <taxon>Eukaryota</taxon>
        <taxon>Fungi</taxon>
        <taxon>Dikarya</taxon>
        <taxon>Ascomycota</taxon>
        <taxon>Pezizomycotina</taxon>
        <taxon>Eurotiomycetes</taxon>
        <taxon>Eurotiomycetidae</taxon>
        <taxon>Eurotiales</taxon>
        <taxon>Aspergillaceae</taxon>
        <taxon>Aspergillus</taxon>
        <taxon>Aspergillus subgen. Fumigati</taxon>
    </lineage>
</organism>
<dbReference type="Proteomes" id="UP000710440">
    <property type="component" value="Unassembled WGS sequence"/>
</dbReference>
<dbReference type="AlphaFoldDB" id="A0A9P3BKP0"/>
<proteinExistence type="predicted"/>
<protein>
    <submittedName>
        <fullName evidence="2">Uncharacterized protein</fullName>
    </submittedName>
</protein>
<feature type="signal peptide" evidence="1">
    <location>
        <begin position="1"/>
        <end position="18"/>
    </location>
</feature>
<evidence type="ECO:0000313" key="3">
    <source>
        <dbReference type="Proteomes" id="UP000710440"/>
    </source>
</evidence>
<reference evidence="2 3" key="1">
    <citation type="submission" date="2021-02" db="EMBL/GenBank/DDBJ databases">
        <title>Pan-genome distribution and transcriptional activeness of fungal secondary metabolism genes in Aspergillus section Fumigati.</title>
        <authorList>
            <person name="Takahashi H."/>
            <person name="Umemura M."/>
            <person name="Ninomiya A."/>
            <person name="Kusuya Y."/>
            <person name="Urayama S."/>
            <person name="Shimizu M."/>
            <person name="Watanabe A."/>
            <person name="Kamei K."/>
            <person name="Yaguchi T."/>
            <person name="Hagiwara D."/>
        </authorList>
    </citation>
    <scope>NUCLEOTIDE SEQUENCE [LARGE SCALE GENOMIC DNA]</scope>
    <source>
        <strain evidence="2 3">IFM 47045</strain>
    </source>
</reference>
<accession>A0A9P3BKP0</accession>
<name>A0A9P3BKP0_ASPVI</name>
<evidence type="ECO:0000313" key="2">
    <source>
        <dbReference type="EMBL" id="GIJ97974.1"/>
    </source>
</evidence>
<feature type="chain" id="PRO_5040296521" evidence="1">
    <location>
        <begin position="19"/>
        <end position="77"/>
    </location>
</feature>
<keyword evidence="3" id="KW-1185">Reference proteome</keyword>
<gene>
    <name evidence="2" type="ORF">Aspvir_000082</name>
</gene>
<dbReference type="GeneID" id="66928064"/>
<dbReference type="EMBL" id="BOPL01000001">
    <property type="protein sequence ID" value="GIJ97974.1"/>
    <property type="molecule type" value="Genomic_DNA"/>
</dbReference>